<feature type="domain" description="DNA ligase D polymerase" evidence="2">
    <location>
        <begin position="32"/>
        <end position="286"/>
    </location>
</feature>
<dbReference type="InterPro" id="IPR014145">
    <property type="entry name" value="LigD_pol_dom"/>
</dbReference>
<dbReference type="Pfam" id="PF21686">
    <property type="entry name" value="LigD_Prim-Pol"/>
    <property type="match status" value="1"/>
</dbReference>
<reference evidence="4" key="1">
    <citation type="journal article" date="2019" name="Int. J. Syst. Evol. Microbiol.">
        <title>The Global Catalogue of Microorganisms (GCM) 10K type strain sequencing project: providing services to taxonomists for standard genome sequencing and annotation.</title>
        <authorList>
            <consortium name="The Broad Institute Genomics Platform"/>
            <consortium name="The Broad Institute Genome Sequencing Center for Infectious Disease"/>
            <person name="Wu L."/>
            <person name="Ma J."/>
        </authorList>
    </citation>
    <scope>NUCLEOTIDE SEQUENCE [LARGE SCALE GENOMIC DNA]</scope>
    <source>
        <strain evidence="4">KACC 12634</strain>
    </source>
</reference>
<dbReference type="CDD" id="cd04861">
    <property type="entry name" value="LigD_Pol_like"/>
    <property type="match status" value="1"/>
</dbReference>
<sequence length="324" mass="35543">MARPEYTEAGGRRIKVPHPDKEMYPGEGITAADVLDHYRAVAPVMLPHLAGRPLTLLRHPDGIGAEGFFQRHAMDYFPEWVPTVVLPKRDGTPAASVVCDDEATLVYLAAHSAIEFHIRPSTVEAIDFPDRLVVDIDPPGGAGDGAPVAALRDVARRVRDLLADLGFTPFLQTTGGRGFHVVAPLDRGEDFRFVRDLAGDLTAHLARADPDLLTVQHRIDKREGRIFLDVNRNGRAQTFAAPYTLRARPGAGVAVPLDWSELGRAVPGGHTIRTIRRRLARKADPWADMDAHAAPAGPARERLDELIGPRRAARSAARRRRLAR</sequence>
<evidence type="ECO:0000313" key="3">
    <source>
        <dbReference type="EMBL" id="MFC6957825.1"/>
    </source>
</evidence>
<feature type="compositionally biased region" description="Basic and acidic residues" evidence="1">
    <location>
        <begin position="299"/>
        <end position="308"/>
    </location>
</feature>
<dbReference type="Proteomes" id="UP001596470">
    <property type="component" value="Unassembled WGS sequence"/>
</dbReference>
<dbReference type="PANTHER" id="PTHR42705">
    <property type="entry name" value="BIFUNCTIONAL NON-HOMOLOGOUS END JOINING PROTEIN LIGD"/>
    <property type="match status" value="1"/>
</dbReference>
<dbReference type="EMBL" id="JBHSYS010000002">
    <property type="protein sequence ID" value="MFC6957825.1"/>
    <property type="molecule type" value="Genomic_DNA"/>
</dbReference>
<dbReference type="RefSeq" id="WP_382350063.1">
    <property type="nucleotide sequence ID" value="NZ_JBHMBP010000002.1"/>
</dbReference>
<keyword evidence="4" id="KW-1185">Reference proteome</keyword>
<keyword evidence="3" id="KW-0436">Ligase</keyword>
<evidence type="ECO:0000256" key="1">
    <source>
        <dbReference type="SAM" id="MobiDB-lite"/>
    </source>
</evidence>
<organism evidence="3 4">
    <name type="scientific">Glycomyces mayteni</name>
    <dbReference type="NCBI Taxonomy" id="543887"/>
    <lineage>
        <taxon>Bacteria</taxon>
        <taxon>Bacillati</taxon>
        <taxon>Actinomycetota</taxon>
        <taxon>Actinomycetes</taxon>
        <taxon>Glycomycetales</taxon>
        <taxon>Glycomycetaceae</taxon>
        <taxon>Glycomyces</taxon>
    </lineage>
</organism>
<protein>
    <submittedName>
        <fullName evidence="3">Non-homologous end-joining DNA ligase</fullName>
        <ecNumber evidence="3">6.5.1.1</ecNumber>
    </submittedName>
</protein>
<comment type="caution">
    <text evidence="3">The sequence shown here is derived from an EMBL/GenBank/DDBJ whole genome shotgun (WGS) entry which is preliminary data.</text>
</comment>
<accession>A0ABW2D645</accession>
<dbReference type="PANTHER" id="PTHR42705:SF2">
    <property type="entry name" value="BIFUNCTIONAL NON-HOMOLOGOUS END JOINING PROTEIN LIGD"/>
    <property type="match status" value="1"/>
</dbReference>
<feature type="compositionally biased region" description="Basic residues" evidence="1">
    <location>
        <begin position="311"/>
        <end position="324"/>
    </location>
</feature>
<feature type="region of interest" description="Disordered" evidence="1">
    <location>
        <begin position="290"/>
        <end position="324"/>
    </location>
</feature>
<dbReference type="GO" id="GO:0003910">
    <property type="term" value="F:DNA ligase (ATP) activity"/>
    <property type="evidence" value="ECO:0007669"/>
    <property type="project" value="UniProtKB-EC"/>
</dbReference>
<proteinExistence type="predicted"/>
<dbReference type="EC" id="6.5.1.1" evidence="3"/>
<dbReference type="NCBIfam" id="TIGR02778">
    <property type="entry name" value="ligD_pol"/>
    <property type="match status" value="1"/>
</dbReference>
<evidence type="ECO:0000313" key="4">
    <source>
        <dbReference type="Proteomes" id="UP001596470"/>
    </source>
</evidence>
<evidence type="ECO:0000259" key="2">
    <source>
        <dbReference type="Pfam" id="PF21686"/>
    </source>
</evidence>
<dbReference type="Gene3D" id="3.90.920.10">
    <property type="entry name" value="DNA primase, PRIM domain"/>
    <property type="match status" value="1"/>
</dbReference>
<dbReference type="InterPro" id="IPR052171">
    <property type="entry name" value="NHEJ_LigD"/>
</dbReference>
<name>A0ABW2D645_9ACTN</name>
<gene>
    <name evidence="3" type="primary">ligD</name>
    <name evidence="3" type="ORF">ACFQS3_11520</name>
</gene>